<reference evidence="1 2" key="1">
    <citation type="submission" date="2017-11" db="EMBL/GenBank/DDBJ databases">
        <title>Comparative genomic analysis of Holospora spp., intranuclear symbionts of paramecia.</title>
        <authorList>
            <person name="Garushyants S.K."/>
            <person name="Beliavskaya A."/>
            <person name="Malko D.B."/>
            <person name="Logacheva M.D."/>
            <person name="Rautian M.S."/>
            <person name="Gelfand M.S."/>
        </authorList>
    </citation>
    <scope>NUCLEOTIDE SEQUENCE [LARGE SCALE GENOMIC DNA]</scope>
    <source>
        <strain evidence="2">02AZ16</strain>
    </source>
</reference>
<protein>
    <recommendedName>
        <fullName evidence="3">Transposase</fullName>
    </recommendedName>
</protein>
<dbReference type="Proteomes" id="UP000239425">
    <property type="component" value="Unassembled WGS sequence"/>
</dbReference>
<dbReference type="AlphaFoldDB" id="A0A2S5RDZ8"/>
<accession>A0A2S5RDZ8</accession>
<dbReference type="RefSeq" id="WP_129591810.1">
    <property type="nucleotide sequence ID" value="NZ_PHHC01000064.1"/>
</dbReference>
<evidence type="ECO:0000313" key="1">
    <source>
        <dbReference type="EMBL" id="PPE05569.1"/>
    </source>
</evidence>
<evidence type="ECO:0000313" key="2">
    <source>
        <dbReference type="Proteomes" id="UP000239425"/>
    </source>
</evidence>
<evidence type="ECO:0008006" key="3">
    <source>
        <dbReference type="Google" id="ProtNLM"/>
    </source>
</evidence>
<dbReference type="EMBL" id="PHHC01000064">
    <property type="protein sequence ID" value="PPE05569.1"/>
    <property type="molecule type" value="Genomic_DNA"/>
</dbReference>
<name>A0A2S5RDZ8_9PROT</name>
<comment type="caution">
    <text evidence="1">The sequence shown here is derived from an EMBL/GenBank/DDBJ whole genome shotgun (WGS) entry which is preliminary data.</text>
</comment>
<organism evidence="1 2">
    <name type="scientific">Holospora curviuscula</name>
    <dbReference type="NCBI Taxonomy" id="1082868"/>
    <lineage>
        <taxon>Bacteria</taxon>
        <taxon>Pseudomonadati</taxon>
        <taxon>Pseudomonadota</taxon>
        <taxon>Alphaproteobacteria</taxon>
        <taxon>Holosporales</taxon>
        <taxon>Holosporaceae</taxon>
        <taxon>Holospora</taxon>
    </lineage>
</organism>
<proteinExistence type="predicted"/>
<dbReference type="OrthoDB" id="8480694at2"/>
<keyword evidence="2" id="KW-1185">Reference proteome</keyword>
<sequence length="112" mass="12485">MRRKGLGIKKKEGVSYQKSGRRFGIRSADYRGRTRLKPKLLRYKSASTMDMDCLEHDIKMDPDVDQSARAECFGGSAVGILKALIRFGGGYKKNLKSSKSGSRKKICIVPKA</sequence>
<gene>
    <name evidence="1" type="ORF">HCUR_00215</name>
</gene>